<dbReference type="Proteomes" id="UP001576774">
    <property type="component" value="Unassembled WGS sequence"/>
</dbReference>
<evidence type="ECO:0000256" key="1">
    <source>
        <dbReference type="SAM" id="Phobius"/>
    </source>
</evidence>
<accession>A0ABV4XCW4</accession>
<keyword evidence="1" id="KW-0472">Membrane</keyword>
<dbReference type="Pfam" id="PF13471">
    <property type="entry name" value="Transglut_core3"/>
    <property type="match status" value="1"/>
</dbReference>
<comment type="caution">
    <text evidence="3">The sequence shown here is derived from an EMBL/GenBank/DDBJ whole genome shotgun (WGS) entry which is preliminary data.</text>
</comment>
<dbReference type="EMBL" id="JBHFNQ010000206">
    <property type="protein sequence ID" value="MFB2880643.1"/>
    <property type="molecule type" value="Genomic_DNA"/>
</dbReference>
<keyword evidence="4" id="KW-1185">Reference proteome</keyword>
<keyword evidence="1" id="KW-0812">Transmembrane</keyword>
<gene>
    <name evidence="3" type="ORF">ACE1CC_27660</name>
</gene>
<protein>
    <submittedName>
        <fullName evidence="3">Lasso peptide biosynthesis B2 protein</fullName>
    </submittedName>
</protein>
<keyword evidence="1" id="KW-1133">Transmembrane helix</keyword>
<dbReference type="InterPro" id="IPR053521">
    <property type="entry name" value="McjB-like"/>
</dbReference>
<reference evidence="3 4" key="1">
    <citation type="submission" date="2024-09" db="EMBL/GenBank/DDBJ databases">
        <title>Floridaenema gen nov. (Aerosakkonemataceae, Aerosakkonematales ord. nov., Cyanobacteria) from benthic tropical and subtropical fresh waters, with the description of four new species.</title>
        <authorList>
            <person name="Moretto J.A."/>
            <person name="Berthold D.E."/>
            <person name="Lefler F.W."/>
            <person name="Huang I.-S."/>
            <person name="Laughinghouse H. IV."/>
        </authorList>
    </citation>
    <scope>NUCLEOTIDE SEQUENCE [LARGE SCALE GENOMIC DNA]</scope>
    <source>
        <strain evidence="3 4">BLCC-F46</strain>
    </source>
</reference>
<name>A0ABV4XCW4_9CYAN</name>
<dbReference type="NCBIfam" id="NF033537">
    <property type="entry name" value="lasso_biosyn_B2"/>
    <property type="match status" value="1"/>
</dbReference>
<proteinExistence type="predicted"/>
<dbReference type="InterPro" id="IPR032708">
    <property type="entry name" value="McjB_C"/>
</dbReference>
<organism evidence="3 4">
    <name type="scientific">Floridaenema aerugineum BLCC-F46</name>
    <dbReference type="NCBI Taxonomy" id="3153654"/>
    <lineage>
        <taxon>Bacteria</taxon>
        <taxon>Bacillati</taxon>
        <taxon>Cyanobacteriota</taxon>
        <taxon>Cyanophyceae</taxon>
        <taxon>Oscillatoriophycideae</taxon>
        <taxon>Aerosakkonematales</taxon>
        <taxon>Aerosakkonemataceae</taxon>
        <taxon>Floridanema</taxon>
        <taxon>Floridanema aerugineum</taxon>
    </lineage>
</organism>
<feature type="domain" description="Microcin J25-processing protein McjB C-terminal" evidence="2">
    <location>
        <begin position="32"/>
        <end position="136"/>
    </location>
</feature>
<feature type="transmembrane region" description="Helical" evidence="1">
    <location>
        <begin position="16"/>
        <end position="35"/>
    </location>
</feature>
<evidence type="ECO:0000313" key="4">
    <source>
        <dbReference type="Proteomes" id="UP001576774"/>
    </source>
</evidence>
<evidence type="ECO:0000259" key="2">
    <source>
        <dbReference type="Pfam" id="PF13471"/>
    </source>
</evidence>
<sequence>MKRLVKFLQLRWSDRFLLVITAFLLGMIRLALWLLPFQTVHRLLARITPRTTELQQVDQDYINKVVWAVVIASPYIPGVKCLAQALATQVMVEWRGYPTQVRIGITRNKKGQLLAHAWVESQGKVVIGGAGNMACYIPVSLPEVKSDESDSWHLLT</sequence>
<dbReference type="RefSeq" id="WP_413273650.1">
    <property type="nucleotide sequence ID" value="NZ_JBHFNQ010000206.1"/>
</dbReference>
<evidence type="ECO:0000313" key="3">
    <source>
        <dbReference type="EMBL" id="MFB2880643.1"/>
    </source>
</evidence>